<accession>A0AAP3EWA9</accession>
<dbReference type="Proteomes" id="UP001207440">
    <property type="component" value="Unassembled WGS sequence"/>
</dbReference>
<dbReference type="AlphaFoldDB" id="A0AAP3EWA9"/>
<name>A0AAP3EWA9_RIEAN</name>
<protein>
    <submittedName>
        <fullName evidence="1">DUF3575 domain-containing protein</fullName>
    </submittedName>
</protein>
<evidence type="ECO:0000313" key="2">
    <source>
        <dbReference type="Proteomes" id="UP001207440"/>
    </source>
</evidence>
<reference evidence="1" key="1">
    <citation type="submission" date="2022-10" db="EMBL/GenBank/DDBJ databases">
        <title>Sifting through the core-genome to identify putative cross-protective antigens against Riemerella anatipestifer.</title>
        <authorList>
            <person name="Zheng X."/>
            <person name="Zhang W."/>
        </authorList>
    </citation>
    <scope>NUCLEOTIDE SEQUENCE</scope>
    <source>
        <strain evidence="1">ZWRA178</strain>
    </source>
</reference>
<evidence type="ECO:0000313" key="1">
    <source>
        <dbReference type="EMBL" id="MCW0524845.1"/>
    </source>
</evidence>
<dbReference type="RefSeq" id="WP_127919840.1">
    <property type="nucleotide sequence ID" value="NZ_CP029760.1"/>
</dbReference>
<dbReference type="InterPro" id="IPR021958">
    <property type="entry name" value="DUF3575"/>
</dbReference>
<dbReference type="EMBL" id="JAOZYT010000110">
    <property type="protein sequence ID" value="MCW0524845.1"/>
    <property type="molecule type" value="Genomic_DNA"/>
</dbReference>
<sequence length="196" mass="22264">MKKLFMLSTLVAGSVMFSQENVVKTEEAPTTEKMNILKTNVTGLLFRNFNITYERSINKWFSVAGGLNLVPKGSVPYARQFNLDESINDAKMSTTAFTLEGRFYLGKGYGKGVYLAPYYRYTNVNVSNITVNIEDQNNQNIPVNVQGKMNAHSAGLMIGTQWFLGKKKDWVLDWWIIGAHTMELLEEIYKGLLIER</sequence>
<proteinExistence type="predicted"/>
<dbReference type="Pfam" id="PF12099">
    <property type="entry name" value="DUF3575"/>
    <property type="match status" value="1"/>
</dbReference>
<comment type="caution">
    <text evidence="1">The sequence shown here is derived from an EMBL/GenBank/DDBJ whole genome shotgun (WGS) entry which is preliminary data.</text>
</comment>
<organism evidence="1 2">
    <name type="scientific">Riemerella anatipestifer</name>
    <name type="common">Moraxella anatipestifer</name>
    <dbReference type="NCBI Taxonomy" id="34085"/>
    <lineage>
        <taxon>Bacteria</taxon>
        <taxon>Pseudomonadati</taxon>
        <taxon>Bacteroidota</taxon>
        <taxon>Flavobacteriia</taxon>
        <taxon>Flavobacteriales</taxon>
        <taxon>Weeksellaceae</taxon>
        <taxon>Riemerella</taxon>
    </lineage>
</organism>
<gene>
    <name evidence="1" type="ORF">OKE68_11050</name>
</gene>